<dbReference type="InterPro" id="IPR027417">
    <property type="entry name" value="P-loop_NTPase"/>
</dbReference>
<feature type="region of interest" description="Disordered" evidence="6">
    <location>
        <begin position="231"/>
        <end position="251"/>
    </location>
</feature>
<dbReference type="SUPFAM" id="SSF52540">
    <property type="entry name" value="P-loop containing nucleoside triphosphate hydrolases"/>
    <property type="match status" value="1"/>
</dbReference>
<dbReference type="GO" id="GO:0044548">
    <property type="term" value="F:S100 protein binding"/>
    <property type="evidence" value="ECO:0007669"/>
    <property type="project" value="InterPro"/>
</dbReference>
<dbReference type="Pfam" id="PF02492">
    <property type="entry name" value="cobW"/>
    <property type="match status" value="1"/>
</dbReference>
<evidence type="ECO:0000313" key="8">
    <source>
        <dbReference type="EMBL" id="CAE7243096.1"/>
    </source>
</evidence>
<keyword evidence="2" id="KW-0378">Hydrolase</keyword>
<feature type="domain" description="CS" evidence="7">
    <location>
        <begin position="116"/>
        <end position="225"/>
    </location>
</feature>
<dbReference type="SUPFAM" id="SSF90002">
    <property type="entry name" value="Hypothetical protein YjiA, C-terminal domain"/>
    <property type="match status" value="1"/>
</dbReference>
<comment type="similarity">
    <text evidence="4">Belongs to the SIMIBI class G3E GTPase family. ZNG1 subfamily.</text>
</comment>
<dbReference type="SMART" id="SM00833">
    <property type="entry name" value="CobW_C"/>
    <property type="match status" value="1"/>
</dbReference>
<organism evidence="8 9">
    <name type="scientific">Symbiodinium pilosum</name>
    <name type="common">Dinoflagellate</name>
    <dbReference type="NCBI Taxonomy" id="2952"/>
    <lineage>
        <taxon>Eukaryota</taxon>
        <taxon>Sar</taxon>
        <taxon>Alveolata</taxon>
        <taxon>Dinophyceae</taxon>
        <taxon>Suessiales</taxon>
        <taxon>Symbiodiniaceae</taxon>
        <taxon>Symbiodinium</taxon>
    </lineage>
</organism>
<evidence type="ECO:0000256" key="3">
    <source>
        <dbReference type="ARBA" id="ARBA00023186"/>
    </source>
</evidence>
<keyword evidence="9" id="KW-1185">Reference proteome</keyword>
<dbReference type="Proteomes" id="UP000649617">
    <property type="component" value="Unassembled WGS sequence"/>
</dbReference>
<dbReference type="InterPro" id="IPR011629">
    <property type="entry name" value="CobW-like_C"/>
</dbReference>
<reference evidence="8" key="1">
    <citation type="submission" date="2021-02" db="EMBL/GenBank/DDBJ databases">
        <authorList>
            <person name="Dougan E. K."/>
            <person name="Rhodes N."/>
            <person name="Thang M."/>
            <person name="Chan C."/>
        </authorList>
    </citation>
    <scope>NUCLEOTIDE SEQUENCE</scope>
</reference>
<comment type="catalytic activity">
    <reaction evidence="5">
        <text>GTP + H2O = GDP + phosphate + H(+)</text>
        <dbReference type="Rhea" id="RHEA:19669"/>
        <dbReference type="ChEBI" id="CHEBI:15377"/>
        <dbReference type="ChEBI" id="CHEBI:15378"/>
        <dbReference type="ChEBI" id="CHEBI:37565"/>
        <dbReference type="ChEBI" id="CHEBI:43474"/>
        <dbReference type="ChEBI" id="CHEBI:58189"/>
    </reaction>
    <physiologicalReaction direction="left-to-right" evidence="5">
        <dbReference type="Rhea" id="RHEA:19670"/>
    </physiologicalReaction>
</comment>
<keyword evidence="1" id="KW-0547">Nucleotide-binding</keyword>
<dbReference type="InterPro" id="IPR037893">
    <property type="entry name" value="CS_CacyBP"/>
</dbReference>
<dbReference type="Gene3D" id="3.30.1220.10">
    <property type="entry name" value="CobW-like, C-terminal domain"/>
    <property type="match status" value="1"/>
</dbReference>
<dbReference type="InterPro" id="IPR008978">
    <property type="entry name" value="HSP20-like_chaperone"/>
</dbReference>
<dbReference type="OrthoDB" id="164025at2759"/>
<keyword evidence="3" id="KW-0143">Chaperone</keyword>
<evidence type="ECO:0000256" key="5">
    <source>
        <dbReference type="ARBA" id="ARBA00049117"/>
    </source>
</evidence>
<feature type="compositionally biased region" description="Basic and acidic residues" evidence="6">
    <location>
        <begin position="353"/>
        <end position="364"/>
    </location>
</feature>
<dbReference type="AlphaFoldDB" id="A0A812L9Y1"/>
<dbReference type="InterPro" id="IPR036627">
    <property type="entry name" value="CobW-likC_sf"/>
</dbReference>
<feature type="compositionally biased region" description="Basic and acidic residues" evidence="6">
    <location>
        <begin position="314"/>
        <end position="324"/>
    </location>
</feature>
<feature type="compositionally biased region" description="Polar residues" evidence="6">
    <location>
        <begin position="275"/>
        <end position="286"/>
    </location>
</feature>
<evidence type="ECO:0000256" key="2">
    <source>
        <dbReference type="ARBA" id="ARBA00022801"/>
    </source>
</evidence>
<dbReference type="PROSITE" id="PS51203">
    <property type="entry name" value="CS"/>
    <property type="match status" value="1"/>
</dbReference>
<dbReference type="Pfam" id="PF04969">
    <property type="entry name" value="CS"/>
    <property type="match status" value="1"/>
</dbReference>
<sequence length="758" mass="82658">MTGIAEAQVGNGQLPVAELDAALKEVAAMLMLSRHDAVRQELEKMQARFETELVVAKKALAAPELVVTAPPSPAATAATTPAATAVATTAAPAPKVVAKELQPPVAEVPQPKQPVVQTASLPWTEITMFSLDLGDGDKPVVTVDVRLRGVEGLPPKDISCDFTASSFDLKVLGLDGKNYRFRKTNLENDIVPSSSTFKVKKNHVIVSLQKVKGQFGGYDVWLDLCGTGRRKPTAEAEGEVEEPRKGPQDGILDMMRELYETGDDTTKKIIEHGMQQASQDTTQHTQLDAEGGDAKVPQEETETASAEVPQSKGQKSEPEVDKTSDPMQSAAQSDLDKAKAALPTGPTGCTLNEPHEHAHEHDHQPGSTISGTDNMEETEKLPVTLLSGFLGAGKTTLLTHVLNNREGMRVAVLVNDMASINIDADLVKDGVELQENKDKMVELHNGCICCTLREDLIESVKELALEKRYEHLLIESTGISEPLPVATTFAAADEKGRPLLGGVARLDTLVTVVDCKNFLKDYCCTDKLANREELGAEGDTRTIVNLLVDQAEFANVIILNKTDLVTPAELGKLRDILHQLNPKARMIESEYGQVSPTELLNTRSFDMREASMSAGWAQELMGNHHKPETEEYGISSFVYRADRPFHPERLTDMLGTFSFPGVLRSKGFAWSAGNNENAVEWSSAGLAADLKPGPRWLITTTPKSQWPPRAQKYIKSRHGDRRTELVFIGADMDETKIREALDGALLTKKEFQKNFGGH</sequence>
<protein>
    <submittedName>
        <fullName evidence="8">YciC protein</fullName>
    </submittedName>
</protein>
<dbReference type="PANTHER" id="PTHR43603">
    <property type="entry name" value="COBW DOMAIN-CONTAINING PROTEIN DDB_G0274527"/>
    <property type="match status" value="1"/>
</dbReference>
<evidence type="ECO:0000313" key="9">
    <source>
        <dbReference type="Proteomes" id="UP000649617"/>
    </source>
</evidence>
<dbReference type="GO" id="GO:0000166">
    <property type="term" value="F:nucleotide binding"/>
    <property type="evidence" value="ECO:0007669"/>
    <property type="project" value="UniProtKB-KW"/>
</dbReference>
<dbReference type="InterPro" id="IPR003495">
    <property type="entry name" value="CobW/HypB/UreG_nucleotide-bd"/>
</dbReference>
<evidence type="ECO:0000256" key="1">
    <source>
        <dbReference type="ARBA" id="ARBA00022741"/>
    </source>
</evidence>
<dbReference type="GO" id="GO:0016787">
    <property type="term" value="F:hydrolase activity"/>
    <property type="evidence" value="ECO:0007669"/>
    <property type="project" value="UniProtKB-KW"/>
</dbReference>
<dbReference type="GO" id="GO:0031625">
    <property type="term" value="F:ubiquitin protein ligase binding"/>
    <property type="evidence" value="ECO:0007669"/>
    <property type="project" value="InterPro"/>
</dbReference>
<dbReference type="InterPro" id="IPR051927">
    <property type="entry name" value="Zn_Chap_cDPG_Synth"/>
</dbReference>
<gene>
    <name evidence="8" type="primary">yciC</name>
    <name evidence="8" type="ORF">SPIL2461_LOCUS4330</name>
</gene>
<evidence type="ECO:0000256" key="4">
    <source>
        <dbReference type="ARBA" id="ARBA00034320"/>
    </source>
</evidence>
<accession>A0A812L9Y1</accession>
<evidence type="ECO:0000259" key="7">
    <source>
        <dbReference type="PROSITE" id="PS51203"/>
    </source>
</evidence>
<dbReference type="PANTHER" id="PTHR43603:SF1">
    <property type="entry name" value="ZINC-REGULATED GTPASE METALLOPROTEIN ACTIVATOR 1"/>
    <property type="match status" value="1"/>
</dbReference>
<dbReference type="Gene3D" id="2.60.40.790">
    <property type="match status" value="1"/>
</dbReference>
<dbReference type="GO" id="GO:0015631">
    <property type="term" value="F:tubulin binding"/>
    <property type="evidence" value="ECO:0007669"/>
    <property type="project" value="InterPro"/>
</dbReference>
<dbReference type="Gene3D" id="3.40.50.300">
    <property type="entry name" value="P-loop containing nucleotide triphosphate hydrolases"/>
    <property type="match status" value="1"/>
</dbReference>
<comment type="caution">
    <text evidence="8">The sequence shown here is derived from an EMBL/GenBank/DDBJ whole genome shotgun (WGS) entry which is preliminary data.</text>
</comment>
<dbReference type="CDD" id="cd06468">
    <property type="entry name" value="p23_CacyBP"/>
    <property type="match status" value="1"/>
</dbReference>
<name>A0A812L9Y1_SYMPI</name>
<dbReference type="EMBL" id="CAJNIZ010005614">
    <property type="protein sequence ID" value="CAE7243096.1"/>
    <property type="molecule type" value="Genomic_DNA"/>
</dbReference>
<evidence type="ECO:0000256" key="6">
    <source>
        <dbReference type="SAM" id="MobiDB-lite"/>
    </source>
</evidence>
<proteinExistence type="inferred from homology"/>
<feature type="region of interest" description="Disordered" evidence="6">
    <location>
        <begin position="274"/>
        <end position="374"/>
    </location>
</feature>
<dbReference type="SUPFAM" id="SSF49764">
    <property type="entry name" value="HSP20-like chaperones"/>
    <property type="match status" value="1"/>
</dbReference>
<dbReference type="Pfam" id="PF07683">
    <property type="entry name" value="CobW_C"/>
    <property type="match status" value="1"/>
</dbReference>
<dbReference type="InterPro" id="IPR007052">
    <property type="entry name" value="CS_dom"/>
</dbReference>
<dbReference type="CDD" id="cd03112">
    <property type="entry name" value="CobW-like"/>
    <property type="match status" value="1"/>
</dbReference>